<dbReference type="Proteomes" id="UP000268093">
    <property type="component" value="Unassembled WGS sequence"/>
</dbReference>
<protein>
    <submittedName>
        <fullName evidence="1">Uncharacterized protein</fullName>
    </submittedName>
</protein>
<keyword evidence="2" id="KW-1185">Reference proteome</keyword>
<reference evidence="1 2" key="1">
    <citation type="journal article" date="2018" name="New Phytol.">
        <title>Phylogenomics of Endogonaceae and evolution of mycorrhizas within Mucoromycota.</title>
        <authorList>
            <person name="Chang Y."/>
            <person name="Desiro A."/>
            <person name="Na H."/>
            <person name="Sandor L."/>
            <person name="Lipzen A."/>
            <person name="Clum A."/>
            <person name="Barry K."/>
            <person name="Grigoriev I.V."/>
            <person name="Martin F.M."/>
            <person name="Stajich J.E."/>
            <person name="Smith M.E."/>
            <person name="Bonito G."/>
            <person name="Spatafora J.W."/>
        </authorList>
    </citation>
    <scope>NUCLEOTIDE SEQUENCE [LARGE SCALE GENOMIC DNA]</scope>
    <source>
        <strain evidence="1 2">GMNB39</strain>
    </source>
</reference>
<dbReference type="AlphaFoldDB" id="A0A433CXL3"/>
<proteinExistence type="predicted"/>
<comment type="caution">
    <text evidence="1">The sequence shown here is derived from an EMBL/GenBank/DDBJ whole genome shotgun (WGS) entry which is preliminary data.</text>
</comment>
<evidence type="ECO:0000313" key="2">
    <source>
        <dbReference type="Proteomes" id="UP000268093"/>
    </source>
</evidence>
<organism evidence="1 2">
    <name type="scientific">Jimgerdemannia flammicorona</name>
    <dbReference type="NCBI Taxonomy" id="994334"/>
    <lineage>
        <taxon>Eukaryota</taxon>
        <taxon>Fungi</taxon>
        <taxon>Fungi incertae sedis</taxon>
        <taxon>Mucoromycota</taxon>
        <taxon>Mucoromycotina</taxon>
        <taxon>Endogonomycetes</taxon>
        <taxon>Endogonales</taxon>
        <taxon>Endogonaceae</taxon>
        <taxon>Jimgerdemannia</taxon>
    </lineage>
</organism>
<sequence length="152" mass="16303">MARESSNFGVMSSIGDRVVPIVRGDVMISYDSGTLGSPNSCRSSYVSISDECDWRSATIPQNLRAAILFRPTLCSTPSKAGMYALNTIPCPVRRELISGMGDGSGAVHALMISIHDRSHCRADVIGRMRMSRHTANLMVARGAGMRGAIPCV</sequence>
<name>A0A433CXL3_9FUNG</name>
<accession>A0A433CXL3</accession>
<dbReference type="EMBL" id="RBNI01011280">
    <property type="protein sequence ID" value="RUP43308.1"/>
    <property type="molecule type" value="Genomic_DNA"/>
</dbReference>
<evidence type="ECO:0000313" key="1">
    <source>
        <dbReference type="EMBL" id="RUP43308.1"/>
    </source>
</evidence>
<gene>
    <name evidence="1" type="ORF">BC936DRAFT_137355</name>
</gene>